<name>F2NN01_MARHT</name>
<dbReference type="Gene3D" id="1.10.760.10">
    <property type="entry name" value="Cytochrome c-like domain"/>
    <property type="match status" value="1"/>
</dbReference>
<evidence type="ECO:0000313" key="7">
    <source>
        <dbReference type="EMBL" id="AEB12740.1"/>
    </source>
</evidence>
<proteinExistence type="predicted"/>
<keyword evidence="1 4" id="KW-0349">Heme</keyword>
<dbReference type="RefSeq" id="WP_013704785.1">
    <property type="nucleotide sequence ID" value="NC_015387.1"/>
</dbReference>
<dbReference type="PROSITE" id="PS51007">
    <property type="entry name" value="CYTC"/>
    <property type="match status" value="1"/>
</dbReference>
<dbReference type="SUPFAM" id="SSF46626">
    <property type="entry name" value="Cytochrome c"/>
    <property type="match status" value="1"/>
</dbReference>
<dbReference type="Proteomes" id="UP000007030">
    <property type="component" value="Chromosome"/>
</dbReference>
<evidence type="ECO:0000256" key="3">
    <source>
        <dbReference type="ARBA" id="ARBA00023004"/>
    </source>
</evidence>
<dbReference type="GO" id="GO:0020037">
    <property type="term" value="F:heme binding"/>
    <property type="evidence" value="ECO:0007669"/>
    <property type="project" value="InterPro"/>
</dbReference>
<dbReference type="STRING" id="869210.Marky_2012"/>
<dbReference type="PROSITE" id="PS51257">
    <property type="entry name" value="PROKAR_LIPOPROTEIN"/>
    <property type="match status" value="1"/>
</dbReference>
<dbReference type="Pfam" id="PF00034">
    <property type="entry name" value="Cytochrom_C"/>
    <property type="match status" value="1"/>
</dbReference>
<keyword evidence="5" id="KW-0732">Signal</keyword>
<keyword evidence="8" id="KW-1185">Reference proteome</keyword>
<dbReference type="KEGG" id="mhd:Marky_2012"/>
<feature type="signal peptide" evidence="5">
    <location>
        <begin position="1"/>
        <end position="22"/>
    </location>
</feature>
<keyword evidence="2 4" id="KW-0479">Metal-binding</keyword>
<dbReference type="EMBL" id="CP002630">
    <property type="protein sequence ID" value="AEB12740.1"/>
    <property type="molecule type" value="Genomic_DNA"/>
</dbReference>
<dbReference type="GO" id="GO:0046872">
    <property type="term" value="F:metal ion binding"/>
    <property type="evidence" value="ECO:0007669"/>
    <property type="project" value="UniProtKB-KW"/>
</dbReference>
<evidence type="ECO:0000259" key="6">
    <source>
        <dbReference type="PROSITE" id="PS51007"/>
    </source>
</evidence>
<dbReference type="AlphaFoldDB" id="F2NN01"/>
<evidence type="ECO:0000256" key="5">
    <source>
        <dbReference type="SAM" id="SignalP"/>
    </source>
</evidence>
<dbReference type="HOGENOM" id="CLU_1956958_0_0_0"/>
<evidence type="ECO:0000256" key="4">
    <source>
        <dbReference type="PROSITE-ProRule" id="PRU00433"/>
    </source>
</evidence>
<protein>
    <submittedName>
        <fullName evidence="7">Cytochrome c class I</fullName>
    </submittedName>
</protein>
<gene>
    <name evidence="7" type="ordered locus">Marky_2012</name>
</gene>
<evidence type="ECO:0000256" key="2">
    <source>
        <dbReference type="ARBA" id="ARBA00022723"/>
    </source>
</evidence>
<keyword evidence="3 4" id="KW-0408">Iron</keyword>
<reference evidence="7 8" key="1">
    <citation type="journal article" date="2012" name="Stand. Genomic Sci.">
        <title>Complete genome sequence of the aerobic, heterotroph Marinithermus hydrothermalis type strain (T1(T)) from a deep-sea hydrothermal vent chimney.</title>
        <authorList>
            <person name="Copeland A."/>
            <person name="Gu W."/>
            <person name="Yasawong M."/>
            <person name="Lapidus A."/>
            <person name="Lucas S."/>
            <person name="Deshpande S."/>
            <person name="Pagani I."/>
            <person name="Tapia R."/>
            <person name="Cheng J.F."/>
            <person name="Goodwin L.A."/>
            <person name="Pitluck S."/>
            <person name="Liolios K."/>
            <person name="Ivanova N."/>
            <person name="Mavromatis K."/>
            <person name="Mikhailova N."/>
            <person name="Pati A."/>
            <person name="Chen A."/>
            <person name="Palaniappan K."/>
            <person name="Land M."/>
            <person name="Pan C."/>
            <person name="Brambilla E.M."/>
            <person name="Rohde M."/>
            <person name="Tindall B.J."/>
            <person name="Sikorski J."/>
            <person name="Goker M."/>
            <person name="Detter J.C."/>
            <person name="Bristow J."/>
            <person name="Eisen J.A."/>
            <person name="Markowitz V."/>
            <person name="Hugenholtz P."/>
            <person name="Kyrpides N.C."/>
            <person name="Klenk H.P."/>
            <person name="Woyke T."/>
        </authorList>
    </citation>
    <scope>NUCLEOTIDE SEQUENCE [LARGE SCALE GENOMIC DNA]</scope>
    <source>
        <strain evidence="8">DSM 14884 / JCM 11576 / T1</strain>
    </source>
</reference>
<dbReference type="eggNOG" id="COG2010">
    <property type="taxonomic scope" value="Bacteria"/>
</dbReference>
<dbReference type="InterPro" id="IPR009056">
    <property type="entry name" value="Cyt_c-like_dom"/>
</dbReference>
<sequence>MRRSVWVLLWLALAGCAPLYPAAEPAAPEPDPILQGKALAARFGCTSCHSADGRPGIGPTWKGLYGSRRPLAGGGEAVADEAYLRESILRPNAKIVQGFPPNVMPQDFAQKLSTEQIEAILAYIRSLK</sequence>
<evidence type="ECO:0000256" key="1">
    <source>
        <dbReference type="ARBA" id="ARBA00022617"/>
    </source>
</evidence>
<feature type="chain" id="PRO_5003282746" evidence="5">
    <location>
        <begin position="23"/>
        <end position="128"/>
    </location>
</feature>
<evidence type="ECO:0000313" key="8">
    <source>
        <dbReference type="Proteomes" id="UP000007030"/>
    </source>
</evidence>
<organism evidence="7 8">
    <name type="scientific">Marinithermus hydrothermalis (strain DSM 14884 / JCM 11576 / T1)</name>
    <dbReference type="NCBI Taxonomy" id="869210"/>
    <lineage>
        <taxon>Bacteria</taxon>
        <taxon>Thermotogati</taxon>
        <taxon>Deinococcota</taxon>
        <taxon>Deinococci</taxon>
        <taxon>Thermales</taxon>
        <taxon>Thermaceae</taxon>
        <taxon>Marinithermus</taxon>
    </lineage>
</organism>
<dbReference type="OrthoDB" id="9773456at2"/>
<dbReference type="InterPro" id="IPR036909">
    <property type="entry name" value="Cyt_c-like_dom_sf"/>
</dbReference>
<accession>F2NN01</accession>
<feature type="domain" description="Cytochrome c" evidence="6">
    <location>
        <begin position="31"/>
        <end position="128"/>
    </location>
</feature>
<dbReference type="GO" id="GO:0009055">
    <property type="term" value="F:electron transfer activity"/>
    <property type="evidence" value="ECO:0007669"/>
    <property type="project" value="InterPro"/>
</dbReference>